<dbReference type="AlphaFoldDB" id="A0A3E0DAB9"/>
<dbReference type="RefSeq" id="WP_086543216.1">
    <property type="nucleotide sequence ID" value="NZ_MSSW01000064.1"/>
</dbReference>
<dbReference type="PROSITE" id="PS51257">
    <property type="entry name" value="PROKAR_LIPOPROTEIN"/>
    <property type="match status" value="1"/>
</dbReference>
<evidence type="ECO:0000259" key="1">
    <source>
        <dbReference type="Pfam" id="PF06439"/>
    </source>
</evidence>
<dbReference type="OrthoDB" id="259356at2"/>
<dbReference type="EMBL" id="QUNF01000030">
    <property type="protein sequence ID" value="REG79616.1"/>
    <property type="molecule type" value="Genomic_DNA"/>
</dbReference>
<feature type="domain" description="3-keto-alpha-glucoside-1,2-lyase/3-keto-2-hydroxy-glucal hydratase" evidence="1">
    <location>
        <begin position="43"/>
        <end position="299"/>
    </location>
</feature>
<reference evidence="2 3" key="1">
    <citation type="submission" date="2018-08" db="EMBL/GenBank/DDBJ databases">
        <title>Genomic Encyclopedia of Archaeal and Bacterial Type Strains, Phase II (KMG-II): from individual species to whole genera.</title>
        <authorList>
            <person name="Goeker M."/>
        </authorList>
    </citation>
    <scope>NUCLEOTIDE SEQUENCE [LARGE SCALE GENOMIC DNA]</scope>
    <source>
        <strain evidence="2 3">DSM 15986</strain>
    </source>
</reference>
<evidence type="ECO:0000313" key="3">
    <source>
        <dbReference type="Proteomes" id="UP000256405"/>
    </source>
</evidence>
<comment type="caution">
    <text evidence="2">The sequence shown here is derived from an EMBL/GenBank/DDBJ whole genome shotgun (WGS) entry which is preliminary data.</text>
</comment>
<protein>
    <submittedName>
        <fullName evidence="2">Uncharacterized protein DUF1080</fullName>
    </submittedName>
</protein>
<accession>A0A3E0DAB9</accession>
<dbReference type="GO" id="GO:0016787">
    <property type="term" value="F:hydrolase activity"/>
    <property type="evidence" value="ECO:0007669"/>
    <property type="project" value="InterPro"/>
</dbReference>
<dbReference type="Gene3D" id="2.60.120.560">
    <property type="entry name" value="Exo-inulinase, domain 1"/>
    <property type="match status" value="1"/>
</dbReference>
<sequence length="312" mass="35676">MKHIKFLVVSIFLASILIIGCKNSSDSKETSSEKTELTDAEDEWVSIWNGKDLNGWNTYFNSPFSGFDKTQKGYLGLNNPKQDVIKVVQFEDGDAIRISGTAFGMMSTEQDYGNYHLKLKVKWGKDKHVPKEKEFMDSGLLYHGFGEPGSSYAWMNSHEMQIQEENMGDYIAIGDIEMDVPSKPMDGIFYQYDEDSAFRTYYGTKLFKDERLVEPVDNFNDTYAKMYVAKDADKENKYGEWNDIDLICYGDSSIHMVNGTVVMRLFNSKKTSDKSPVRHGKIGLQSEGAEVFYKDIRLKKINKMPAELVTKE</sequence>
<organism evidence="2 3">
    <name type="scientific">Algoriphagus antarcticus</name>
    <dbReference type="NCBI Taxonomy" id="238540"/>
    <lineage>
        <taxon>Bacteria</taxon>
        <taxon>Pseudomonadati</taxon>
        <taxon>Bacteroidota</taxon>
        <taxon>Cytophagia</taxon>
        <taxon>Cytophagales</taxon>
        <taxon>Cyclobacteriaceae</taxon>
        <taxon>Algoriphagus</taxon>
    </lineage>
</organism>
<dbReference type="Pfam" id="PF06439">
    <property type="entry name" value="3keto-disac_hyd"/>
    <property type="match status" value="1"/>
</dbReference>
<evidence type="ECO:0000313" key="2">
    <source>
        <dbReference type="EMBL" id="REG79616.1"/>
    </source>
</evidence>
<dbReference type="InterPro" id="IPR010496">
    <property type="entry name" value="AL/BT2_dom"/>
</dbReference>
<keyword evidence="3" id="KW-1185">Reference proteome</keyword>
<gene>
    <name evidence="2" type="ORF">C8N25_13053</name>
</gene>
<dbReference type="Proteomes" id="UP000256405">
    <property type="component" value="Unassembled WGS sequence"/>
</dbReference>
<proteinExistence type="predicted"/>
<name>A0A3E0DAB9_9BACT</name>